<reference evidence="2" key="1">
    <citation type="journal article" date="2023" name="G3 (Bethesda)">
        <title>Genome assembly and association tests identify interacting loci associated with vigor, precocity, and sex in interspecific pistachio rootstocks.</title>
        <authorList>
            <person name="Palmer W."/>
            <person name="Jacygrad E."/>
            <person name="Sagayaradj S."/>
            <person name="Cavanaugh K."/>
            <person name="Han R."/>
            <person name="Bertier L."/>
            <person name="Beede B."/>
            <person name="Kafkas S."/>
            <person name="Golino D."/>
            <person name="Preece J."/>
            <person name="Michelmore R."/>
        </authorList>
    </citation>
    <scope>NUCLEOTIDE SEQUENCE [LARGE SCALE GENOMIC DNA]</scope>
</reference>
<evidence type="ECO:0000313" key="2">
    <source>
        <dbReference type="Proteomes" id="UP001163603"/>
    </source>
</evidence>
<keyword evidence="2" id="KW-1185">Reference proteome</keyword>
<comment type="caution">
    <text evidence="1">The sequence shown here is derived from an EMBL/GenBank/DDBJ whole genome shotgun (WGS) entry which is preliminary data.</text>
</comment>
<sequence length="176" mass="20146">MAVSCSTNQPLLLLFIIITILFSLVIPFASSLSLNYSKFGPIYGDNMKYERAYPDQNVEFDIFYNNGWDPIPPSDHVGIDISSMRSSTNVSWWSNVEGGQRNEAWISYNSSTQNLSVAFTGFRNNVTVMQYLDYEIDLRLYLPELHNQANYSTHFKSQLIILETTNISTQFRAKSN</sequence>
<protein>
    <submittedName>
        <fullName evidence="1">Uncharacterized protein</fullName>
    </submittedName>
</protein>
<proteinExistence type="predicted"/>
<gene>
    <name evidence="1" type="ORF">Pint_33484</name>
</gene>
<dbReference type="EMBL" id="CM047749">
    <property type="protein sequence ID" value="KAJ0010998.1"/>
    <property type="molecule type" value="Genomic_DNA"/>
</dbReference>
<dbReference type="Proteomes" id="UP001163603">
    <property type="component" value="Chromosome 14"/>
</dbReference>
<organism evidence="1 2">
    <name type="scientific">Pistacia integerrima</name>
    <dbReference type="NCBI Taxonomy" id="434235"/>
    <lineage>
        <taxon>Eukaryota</taxon>
        <taxon>Viridiplantae</taxon>
        <taxon>Streptophyta</taxon>
        <taxon>Embryophyta</taxon>
        <taxon>Tracheophyta</taxon>
        <taxon>Spermatophyta</taxon>
        <taxon>Magnoliopsida</taxon>
        <taxon>eudicotyledons</taxon>
        <taxon>Gunneridae</taxon>
        <taxon>Pentapetalae</taxon>
        <taxon>rosids</taxon>
        <taxon>malvids</taxon>
        <taxon>Sapindales</taxon>
        <taxon>Anacardiaceae</taxon>
        <taxon>Pistacia</taxon>
    </lineage>
</organism>
<evidence type="ECO:0000313" key="1">
    <source>
        <dbReference type="EMBL" id="KAJ0010998.1"/>
    </source>
</evidence>
<name>A0ACC0X5U4_9ROSI</name>
<accession>A0ACC0X5U4</accession>